<feature type="compositionally biased region" description="Acidic residues" evidence="1">
    <location>
        <begin position="9"/>
        <end position="23"/>
    </location>
</feature>
<evidence type="ECO:0000313" key="3">
    <source>
        <dbReference type="Proteomes" id="UP001059596"/>
    </source>
</evidence>
<feature type="compositionally biased region" description="Basic and acidic residues" evidence="1">
    <location>
        <begin position="24"/>
        <end position="41"/>
    </location>
</feature>
<dbReference type="Proteomes" id="UP001059596">
    <property type="component" value="Unassembled WGS sequence"/>
</dbReference>
<feature type="compositionally biased region" description="Basic and acidic residues" evidence="1">
    <location>
        <begin position="70"/>
        <end position="85"/>
    </location>
</feature>
<keyword evidence="3" id="KW-1185">Reference proteome</keyword>
<evidence type="ECO:0000256" key="1">
    <source>
        <dbReference type="SAM" id="MobiDB-lite"/>
    </source>
</evidence>
<organism evidence="2 3">
    <name type="scientific">Drosophila gunungcola</name>
    <name type="common">fruit fly</name>
    <dbReference type="NCBI Taxonomy" id="103775"/>
    <lineage>
        <taxon>Eukaryota</taxon>
        <taxon>Metazoa</taxon>
        <taxon>Ecdysozoa</taxon>
        <taxon>Arthropoda</taxon>
        <taxon>Hexapoda</taxon>
        <taxon>Insecta</taxon>
        <taxon>Pterygota</taxon>
        <taxon>Neoptera</taxon>
        <taxon>Endopterygota</taxon>
        <taxon>Diptera</taxon>
        <taxon>Brachycera</taxon>
        <taxon>Muscomorpha</taxon>
        <taxon>Ephydroidea</taxon>
        <taxon>Drosophilidae</taxon>
        <taxon>Drosophila</taxon>
        <taxon>Sophophora</taxon>
    </lineage>
</organism>
<accession>A0A9Q0BQD2</accession>
<evidence type="ECO:0000313" key="2">
    <source>
        <dbReference type="EMBL" id="KAI8040862.1"/>
    </source>
</evidence>
<dbReference type="AlphaFoldDB" id="A0A9Q0BQD2"/>
<gene>
    <name evidence="2" type="ORF">M5D96_006805</name>
</gene>
<protein>
    <submittedName>
        <fullName evidence="2">Uncharacterized protein</fullName>
    </submittedName>
</protein>
<feature type="compositionally biased region" description="Basic and acidic residues" evidence="1">
    <location>
        <begin position="112"/>
        <end position="122"/>
    </location>
</feature>
<feature type="region of interest" description="Disordered" evidence="1">
    <location>
        <begin position="1"/>
        <end position="85"/>
    </location>
</feature>
<reference evidence="2" key="1">
    <citation type="journal article" date="2023" name="Genome Biol. Evol.">
        <title>Long-read-based Genome Assembly of Drosophila gunungcola Reveals Fewer Chemosensory Genes in Flower-breeding Species.</title>
        <authorList>
            <person name="Negi A."/>
            <person name="Liao B.Y."/>
            <person name="Yeh S.D."/>
        </authorList>
    </citation>
    <scope>NUCLEOTIDE SEQUENCE</scope>
    <source>
        <strain evidence="2">Sukarami</strain>
    </source>
</reference>
<sequence>MTSGGSGVEYDDEVQDEDDDEDEDHAKDRSPDDYGHVREVRNAVNKNSLDTLSPLEAPKERRSRATWNSRDPRQKHPGFRDRHAITDPSAIIISICRTVIPEPISDDDSRDDDAAANDRQRV</sequence>
<dbReference type="EMBL" id="JAMKOV010000004">
    <property type="protein sequence ID" value="KAI8040862.1"/>
    <property type="molecule type" value="Genomic_DNA"/>
</dbReference>
<feature type="region of interest" description="Disordered" evidence="1">
    <location>
        <begin position="102"/>
        <end position="122"/>
    </location>
</feature>
<proteinExistence type="predicted"/>
<comment type="caution">
    <text evidence="2">The sequence shown here is derived from an EMBL/GenBank/DDBJ whole genome shotgun (WGS) entry which is preliminary data.</text>
</comment>
<name>A0A9Q0BQD2_9MUSC</name>